<protein>
    <submittedName>
        <fullName evidence="1">Uncharacterized protein</fullName>
    </submittedName>
</protein>
<organism evidence="1 2">
    <name type="scientific">Paenibacillus piri</name>
    <dbReference type="NCBI Taxonomy" id="2547395"/>
    <lineage>
        <taxon>Bacteria</taxon>
        <taxon>Bacillati</taxon>
        <taxon>Bacillota</taxon>
        <taxon>Bacilli</taxon>
        <taxon>Bacillales</taxon>
        <taxon>Paenibacillaceae</taxon>
        <taxon>Paenibacillus</taxon>
    </lineage>
</organism>
<keyword evidence="2" id="KW-1185">Reference proteome</keyword>
<evidence type="ECO:0000313" key="2">
    <source>
        <dbReference type="Proteomes" id="UP000295636"/>
    </source>
</evidence>
<dbReference type="OrthoDB" id="2819999at2"/>
<dbReference type="RefSeq" id="WP_133232024.1">
    <property type="nucleotide sequence ID" value="NZ_SMRT01000011.1"/>
</dbReference>
<dbReference type="AlphaFoldDB" id="A0A4R5KL31"/>
<dbReference type="Proteomes" id="UP000295636">
    <property type="component" value="Unassembled WGS sequence"/>
</dbReference>
<accession>A0A4R5KL31</accession>
<name>A0A4R5KL31_9BACL</name>
<reference evidence="1 2" key="1">
    <citation type="submission" date="2019-03" db="EMBL/GenBank/DDBJ databases">
        <title>This is whole genome sequence of Paenibacillus sp MS74 strain.</title>
        <authorList>
            <person name="Trinh H.N."/>
        </authorList>
    </citation>
    <scope>NUCLEOTIDE SEQUENCE [LARGE SCALE GENOMIC DNA]</scope>
    <source>
        <strain evidence="1 2">MS74</strain>
    </source>
</reference>
<sequence length="261" mass="30288">MHTKVDFNFLESKYHILTKDLPGSVLSASLSDLQDKEKAMQLIRSVMRIIRAGQPDIAAFHLSSWLGMVCSAVQASLSLYDTVLLLSPERIRLHIMMVDGRRNVSFLVEDIEHICISIERARVSRAEALNRFYERTVFPILRGMALAAGTRESQLWAQFVTRMYNESDYMSNHASFKDREHWIKWDFALLLNELRLEKLELRRNPFDVKFNWIGQLHNPDELTRKKTACCLAYMTGTAHGYCYTCPRLDEAGRRERRLSAN</sequence>
<comment type="caution">
    <text evidence="1">The sequence shown here is derived from an EMBL/GenBank/DDBJ whole genome shotgun (WGS) entry which is preliminary data.</text>
</comment>
<proteinExistence type="predicted"/>
<evidence type="ECO:0000313" key="1">
    <source>
        <dbReference type="EMBL" id="TDF95150.1"/>
    </source>
</evidence>
<gene>
    <name evidence="1" type="ORF">E1757_21715</name>
</gene>
<dbReference type="EMBL" id="SMRT01000011">
    <property type="protein sequence ID" value="TDF95150.1"/>
    <property type="molecule type" value="Genomic_DNA"/>
</dbReference>